<dbReference type="Proteomes" id="UP000230184">
    <property type="component" value="Unassembled WGS sequence"/>
</dbReference>
<dbReference type="GO" id="GO:0005829">
    <property type="term" value="C:cytosol"/>
    <property type="evidence" value="ECO:0007669"/>
    <property type="project" value="TreeGrafter"/>
</dbReference>
<dbReference type="AlphaFoldDB" id="A0A2M6YSB9"/>
<organism evidence="3 4">
    <name type="scientific">Candidatus Roizmanbacteria bacterium CG07_land_8_20_14_0_80_34_15</name>
    <dbReference type="NCBI Taxonomy" id="1974849"/>
    <lineage>
        <taxon>Bacteria</taxon>
        <taxon>Candidatus Roizmaniibacteriota</taxon>
    </lineage>
</organism>
<evidence type="ECO:0000313" key="3">
    <source>
        <dbReference type="EMBL" id="PIU36408.1"/>
    </source>
</evidence>
<feature type="site" description="Participates in a stacking interaction with the thymidine ring of dTDP-4-oxo-6-deoxyglucose" evidence="2">
    <location>
        <position position="158"/>
    </location>
</feature>
<protein>
    <recommendedName>
        <fullName evidence="5">Spore coat protein</fullName>
    </recommendedName>
</protein>
<dbReference type="GO" id="GO:0019305">
    <property type="term" value="P:dTDP-rhamnose biosynthetic process"/>
    <property type="evidence" value="ECO:0007669"/>
    <property type="project" value="TreeGrafter"/>
</dbReference>
<evidence type="ECO:0008006" key="5">
    <source>
        <dbReference type="Google" id="ProtNLM"/>
    </source>
</evidence>
<feature type="active site" description="Proton acceptor" evidence="1">
    <location>
        <position position="83"/>
    </location>
</feature>
<dbReference type="EMBL" id="PEWY01000177">
    <property type="protein sequence ID" value="PIU36408.1"/>
    <property type="molecule type" value="Genomic_DNA"/>
</dbReference>
<gene>
    <name evidence="3" type="ORF">COT02_06260</name>
</gene>
<dbReference type="Pfam" id="PF00908">
    <property type="entry name" value="dTDP_sugar_isom"/>
    <property type="match status" value="1"/>
</dbReference>
<comment type="caution">
    <text evidence="3">The sequence shown here is derived from an EMBL/GenBank/DDBJ whole genome shotgun (WGS) entry which is preliminary data.</text>
</comment>
<dbReference type="PANTHER" id="PTHR21047">
    <property type="entry name" value="DTDP-6-DEOXY-D-GLUCOSE-3,5 EPIMERASE"/>
    <property type="match status" value="1"/>
</dbReference>
<dbReference type="GO" id="GO:0000271">
    <property type="term" value="P:polysaccharide biosynthetic process"/>
    <property type="evidence" value="ECO:0007669"/>
    <property type="project" value="TreeGrafter"/>
</dbReference>
<dbReference type="PANTHER" id="PTHR21047:SF2">
    <property type="entry name" value="THYMIDINE DIPHOSPHO-4-KETO-RHAMNOSE 3,5-EPIMERASE"/>
    <property type="match status" value="1"/>
</dbReference>
<dbReference type="InterPro" id="IPR014710">
    <property type="entry name" value="RmlC-like_jellyroll"/>
</dbReference>
<evidence type="ECO:0000256" key="2">
    <source>
        <dbReference type="PIRSR" id="PIRSR600888-3"/>
    </source>
</evidence>
<proteinExistence type="predicted"/>
<dbReference type="SUPFAM" id="SSF51182">
    <property type="entry name" value="RmlC-like cupins"/>
    <property type="match status" value="1"/>
</dbReference>
<accession>A0A2M6YSB9</accession>
<evidence type="ECO:0000256" key="1">
    <source>
        <dbReference type="PIRSR" id="PIRSR600888-1"/>
    </source>
</evidence>
<feature type="active site" description="Proton donor" evidence="1">
    <location>
        <position position="152"/>
    </location>
</feature>
<evidence type="ECO:0000313" key="4">
    <source>
        <dbReference type="Proteomes" id="UP000230184"/>
    </source>
</evidence>
<dbReference type="InterPro" id="IPR011051">
    <property type="entry name" value="RmlC_Cupin_sf"/>
</dbReference>
<name>A0A2M6YSB9_9BACT</name>
<sequence>MKNLSLDDVLVRLKQEIYVQDYSKKKMIEGVKIVEVKRFVGEDGTFEELTRINENGGMQEFPDFKIRQINRSKLLAGSIKAWHLHYKQEDVWYVPPEDHMILGMWDLRNDSDTKDIKMKVVLGNGTSKLVYVPRGVAHGVVNVAKKSGDIWYFVNGQFNFSDPDEQRLKWDAAGVDFWEITKE</sequence>
<dbReference type="Gene3D" id="2.60.120.10">
    <property type="entry name" value="Jelly Rolls"/>
    <property type="match status" value="1"/>
</dbReference>
<dbReference type="InterPro" id="IPR000888">
    <property type="entry name" value="RmlC-like"/>
</dbReference>
<reference evidence="4" key="1">
    <citation type="submission" date="2017-09" db="EMBL/GenBank/DDBJ databases">
        <title>Depth-based differentiation of microbial function through sediment-hosted aquifers and enrichment of novel symbionts in the deep terrestrial subsurface.</title>
        <authorList>
            <person name="Probst A.J."/>
            <person name="Ladd B."/>
            <person name="Jarett J.K."/>
            <person name="Geller-Mcgrath D.E."/>
            <person name="Sieber C.M.K."/>
            <person name="Emerson J.B."/>
            <person name="Anantharaman K."/>
            <person name="Thomas B.C."/>
            <person name="Malmstrom R."/>
            <person name="Stieglmeier M."/>
            <person name="Klingl A."/>
            <person name="Woyke T."/>
            <person name="Ryan C.M."/>
            <person name="Banfield J.F."/>
        </authorList>
    </citation>
    <scope>NUCLEOTIDE SEQUENCE [LARGE SCALE GENOMIC DNA]</scope>
</reference>
<dbReference type="GO" id="GO:0008830">
    <property type="term" value="F:dTDP-4-dehydrorhamnose 3,5-epimerase activity"/>
    <property type="evidence" value="ECO:0007669"/>
    <property type="project" value="InterPro"/>
</dbReference>